<name>A0A9X1PIA8_9BACT</name>
<sequence length="130" mass="15089">MKPLPQINFFDRGKVMYVHVQNNGVGPLIIEGLKFKKDGRVYTDIEECLDLPPRSYMHMRITGSSKKVILPGKFLEVFSTQFDVCEDDAKLDNVRRQLTVMALTVDGRDIYDNKIVLERDFAWFARHLHS</sequence>
<gene>
    <name evidence="1" type="ORF">LXM26_07480</name>
</gene>
<evidence type="ECO:0000313" key="2">
    <source>
        <dbReference type="Proteomes" id="UP001139000"/>
    </source>
</evidence>
<keyword evidence="2" id="KW-1185">Reference proteome</keyword>
<dbReference type="AlphaFoldDB" id="A0A9X1PIA8"/>
<comment type="caution">
    <text evidence="1">The sequence shown here is derived from an EMBL/GenBank/DDBJ whole genome shotgun (WGS) entry which is preliminary data.</text>
</comment>
<accession>A0A9X1PIA8</accession>
<reference evidence="1" key="1">
    <citation type="submission" date="2021-12" db="EMBL/GenBank/DDBJ databases">
        <title>Novel species in genus Dyadobacter.</title>
        <authorList>
            <person name="Ma C."/>
        </authorList>
    </citation>
    <scope>NUCLEOTIDE SEQUENCE</scope>
    <source>
        <strain evidence="1">LJ419</strain>
    </source>
</reference>
<proteinExistence type="predicted"/>
<evidence type="ECO:0000313" key="1">
    <source>
        <dbReference type="EMBL" id="MCF0061328.1"/>
    </source>
</evidence>
<dbReference type="Proteomes" id="UP001139000">
    <property type="component" value="Unassembled WGS sequence"/>
</dbReference>
<organism evidence="1 2">
    <name type="scientific">Dyadobacter chenwenxiniae</name>
    <dbReference type="NCBI Taxonomy" id="2906456"/>
    <lineage>
        <taxon>Bacteria</taxon>
        <taxon>Pseudomonadati</taxon>
        <taxon>Bacteroidota</taxon>
        <taxon>Cytophagia</taxon>
        <taxon>Cytophagales</taxon>
        <taxon>Spirosomataceae</taxon>
        <taxon>Dyadobacter</taxon>
    </lineage>
</organism>
<dbReference type="RefSeq" id="WP_234654549.1">
    <property type="nucleotide sequence ID" value="NZ_CP094997.1"/>
</dbReference>
<dbReference type="EMBL" id="JAJTTC010000001">
    <property type="protein sequence ID" value="MCF0061328.1"/>
    <property type="molecule type" value="Genomic_DNA"/>
</dbReference>
<protein>
    <submittedName>
        <fullName evidence="1">Uncharacterized protein</fullName>
    </submittedName>
</protein>